<dbReference type="SUPFAM" id="SSF52540">
    <property type="entry name" value="P-loop containing nucleoside triphosphate hydrolases"/>
    <property type="match status" value="1"/>
</dbReference>
<evidence type="ECO:0000256" key="2">
    <source>
        <dbReference type="ARBA" id="ARBA00022679"/>
    </source>
</evidence>
<dbReference type="GO" id="GO:0005739">
    <property type="term" value="C:mitochondrion"/>
    <property type="evidence" value="ECO:0007669"/>
    <property type="project" value="TreeGrafter"/>
</dbReference>
<evidence type="ECO:0000256" key="3">
    <source>
        <dbReference type="ARBA" id="ARBA00022741"/>
    </source>
</evidence>
<evidence type="ECO:0000256" key="4">
    <source>
        <dbReference type="ARBA" id="ARBA00022840"/>
    </source>
</evidence>
<dbReference type="OrthoDB" id="775260at2759"/>
<evidence type="ECO:0000256" key="1">
    <source>
        <dbReference type="ARBA" id="ARBA00005842"/>
    </source>
</evidence>
<name>A0A9J6CRR3_POLVA</name>
<keyword evidence="4" id="KW-0067">ATP-binding</keyword>
<proteinExistence type="inferred from homology"/>
<evidence type="ECO:0008006" key="7">
    <source>
        <dbReference type="Google" id="ProtNLM"/>
    </source>
</evidence>
<dbReference type="Gene3D" id="3.40.50.300">
    <property type="entry name" value="P-loop containing nucleotide triphosphate hydrolases"/>
    <property type="match status" value="1"/>
</dbReference>
<protein>
    <recommendedName>
        <fullName evidence="7">tRNA isopentenyltransferase</fullName>
    </recommendedName>
</protein>
<organism evidence="5 6">
    <name type="scientific">Polypedilum vanderplanki</name>
    <name type="common">Sleeping chironomid midge</name>
    <dbReference type="NCBI Taxonomy" id="319348"/>
    <lineage>
        <taxon>Eukaryota</taxon>
        <taxon>Metazoa</taxon>
        <taxon>Ecdysozoa</taxon>
        <taxon>Arthropoda</taxon>
        <taxon>Hexapoda</taxon>
        <taxon>Insecta</taxon>
        <taxon>Pterygota</taxon>
        <taxon>Neoptera</taxon>
        <taxon>Endopterygota</taxon>
        <taxon>Diptera</taxon>
        <taxon>Nematocera</taxon>
        <taxon>Chironomoidea</taxon>
        <taxon>Chironomidae</taxon>
        <taxon>Chironominae</taxon>
        <taxon>Polypedilum</taxon>
        <taxon>Polypedilum</taxon>
    </lineage>
</organism>
<dbReference type="PANTHER" id="PTHR11088:SF89">
    <property type="entry name" value="TRNA DIMETHYLALLYLTRANSFERASE"/>
    <property type="match status" value="1"/>
</dbReference>
<gene>
    <name evidence="5" type="ORF">PVAND_014107</name>
</gene>
<dbReference type="InterPro" id="IPR039657">
    <property type="entry name" value="Dimethylallyltransferase"/>
</dbReference>
<dbReference type="Proteomes" id="UP001107558">
    <property type="component" value="Chromosome 1"/>
</dbReference>
<comment type="caution">
    <text evidence="5">The sequence shown here is derived from an EMBL/GenBank/DDBJ whole genome shotgun (WGS) entry which is preliminary data.</text>
</comment>
<dbReference type="GO" id="GO:0006400">
    <property type="term" value="P:tRNA modification"/>
    <property type="evidence" value="ECO:0007669"/>
    <property type="project" value="TreeGrafter"/>
</dbReference>
<dbReference type="PANTHER" id="PTHR11088">
    <property type="entry name" value="TRNA DIMETHYLALLYLTRANSFERASE"/>
    <property type="match status" value="1"/>
</dbReference>
<dbReference type="Pfam" id="PF01715">
    <property type="entry name" value="IPPT"/>
    <property type="match status" value="1"/>
</dbReference>
<dbReference type="GO" id="GO:0005524">
    <property type="term" value="F:ATP binding"/>
    <property type="evidence" value="ECO:0007669"/>
    <property type="project" value="UniProtKB-KW"/>
</dbReference>
<dbReference type="AlphaFoldDB" id="A0A9J6CRR3"/>
<reference evidence="5" key="1">
    <citation type="submission" date="2021-03" db="EMBL/GenBank/DDBJ databases">
        <title>Chromosome level genome of the anhydrobiotic midge Polypedilum vanderplanki.</title>
        <authorList>
            <person name="Yoshida Y."/>
            <person name="Kikawada T."/>
            <person name="Gusev O."/>
        </authorList>
    </citation>
    <scope>NUCLEOTIDE SEQUENCE</scope>
    <source>
        <strain evidence="5">NIAS01</strain>
        <tissue evidence="5">Whole body or cell culture</tissue>
    </source>
</reference>
<evidence type="ECO:0000313" key="6">
    <source>
        <dbReference type="Proteomes" id="UP001107558"/>
    </source>
</evidence>
<sequence length="191" mass="21600">MLRKVPLIVILGSTGTGKTKLSIELARRFNAEIISADSMQVYKGLSIATAKATNDEQMQAPHHLLDVATPHEPFTVTHFRDKALPIIDNLLQRSKSPIIVGGTNYYIESILWHNLVAPSIGYKRKIDDYDNDGNSDGDECLSQEIRDFVSDSAMVEKMLDMESTKLYEYLKLIDPLTAKRLHPNNKRKIMR</sequence>
<keyword evidence="6" id="KW-1185">Reference proteome</keyword>
<dbReference type="InterPro" id="IPR027417">
    <property type="entry name" value="P-loop_NTPase"/>
</dbReference>
<dbReference type="GO" id="GO:0052381">
    <property type="term" value="F:tRNA dimethylallyltransferase activity"/>
    <property type="evidence" value="ECO:0007669"/>
    <property type="project" value="TreeGrafter"/>
</dbReference>
<accession>A0A9J6CRR3</accession>
<dbReference type="Gene3D" id="1.10.20.140">
    <property type="match status" value="1"/>
</dbReference>
<keyword evidence="3" id="KW-0547">Nucleotide-binding</keyword>
<keyword evidence="2" id="KW-0808">Transferase</keyword>
<comment type="similarity">
    <text evidence="1">Belongs to the IPP transferase family.</text>
</comment>
<evidence type="ECO:0000313" key="5">
    <source>
        <dbReference type="EMBL" id="KAG5684897.1"/>
    </source>
</evidence>
<dbReference type="EMBL" id="JADBJN010000001">
    <property type="protein sequence ID" value="KAG5684897.1"/>
    <property type="molecule type" value="Genomic_DNA"/>
</dbReference>